<dbReference type="InterPro" id="IPR050951">
    <property type="entry name" value="Retrovirus_Pol_polyprotein"/>
</dbReference>
<evidence type="ECO:0000256" key="2">
    <source>
        <dbReference type="ARBA" id="ARBA00022695"/>
    </source>
</evidence>
<protein>
    <submittedName>
        <fullName evidence="7">Retrovirus-related Pol polyprotein from transposon</fullName>
    </submittedName>
</protein>
<evidence type="ECO:0000256" key="1">
    <source>
        <dbReference type="ARBA" id="ARBA00022679"/>
    </source>
</evidence>
<feature type="compositionally biased region" description="Polar residues" evidence="5">
    <location>
        <begin position="400"/>
        <end position="416"/>
    </location>
</feature>
<dbReference type="EMBL" id="LSSM01000011">
    <property type="protein sequence ID" value="OMJ30404.1"/>
    <property type="molecule type" value="Genomic_DNA"/>
</dbReference>
<feature type="region of interest" description="Disordered" evidence="5">
    <location>
        <begin position="364"/>
        <end position="417"/>
    </location>
</feature>
<dbReference type="Gene3D" id="3.30.420.10">
    <property type="entry name" value="Ribonuclease H-like superfamily/Ribonuclease H"/>
    <property type="match status" value="1"/>
</dbReference>
<dbReference type="SUPFAM" id="SSF50630">
    <property type="entry name" value="Acid proteases"/>
    <property type="match status" value="1"/>
</dbReference>
<evidence type="ECO:0000259" key="6">
    <source>
        <dbReference type="PROSITE" id="PS50994"/>
    </source>
</evidence>
<feature type="region of interest" description="Disordered" evidence="5">
    <location>
        <begin position="29"/>
        <end position="48"/>
    </location>
</feature>
<feature type="compositionally biased region" description="Acidic residues" evidence="5">
    <location>
        <begin position="159"/>
        <end position="173"/>
    </location>
</feature>
<feature type="region of interest" description="Disordered" evidence="5">
    <location>
        <begin position="154"/>
        <end position="182"/>
    </location>
</feature>
<sequence length="1192" mass="134507">MSTHSDSPLEITPPLYGDNYLEDEFTSTRLPDNSAASTVPSSQNIADNQEGLLETASFSLWRSHLGSSSDESEGKETTSPLPLDSDSYASSIDEVRVSPTILRKQEYAKVYALFDSPTISKHLLDKKSAYVGAGIVQKQTPIDTLTRNLRNLTMREKEETEGDEYSNPDDSSEPDGIQSNSAKSASTNISTWIHQAPPIFHGRWDEDVWKFAETFNKHVKSLSVTLDSEELLNYFKEYLEGEALRVVEPLMVLYPEWDLFIVNFTQRFTTHDRQTRAKAEFKKMDIYAEESLFTFAKLVKIFQIMAPTDEATKVVEILKKCTEVDRNRLLDKDVKTVSEIMNFFAKKEEQKRVFNKKNAKDFDTPAHATTNTSMFSIKKTPPGTDSVLNKKVHAAKSKPNRGTETPRTAHTASSSRPFCRKCKRHGHAAIECRTFPEETPTHPSNHNKREPNSSLPRPRHEQLRTNTPYLRQMDVDQTPYKNSVTRQNNANVNLVSIGLRAVPAANVAAIKGLIRVNGKPVTFQYDSGSSINVVSTALVRKLQLKPVETSSLLITPVSGASQASQVIKAVVLTFPTFTCTAPFSVIENTRSDLFLLGVDFMATIGAEISLKRKEMTVEIGTDLHTVPLILETRVNFTKAEVATTTQIPEFTETDAVNKFDHSVNEELTESHKSATHNLLNKYTDTFAERLEDLRGADLDPCEIELLDLHPIKLKPLGRWVVKLRHYDFTVRHKEGISNPADFLSRFPWEELPEELEEEVLYLSVQEFNQLKTETAAALDRLAKNRPLPGDNKIKNKYIIDQEKLLVKVNDTKKVYVHPSELRDLIRAVHNENHKNATETFRILTENYFVPGAYAVVQDVVKRCEQCQRHNYIVRKTTPHSGVQAGAPFQQWGLDVAGPLTPVSSSGNKYIIVAIDYFTKWPVAVATKSINASTIIAFMCEQIVAQFGVPKLLITDRGTHLSNEACASFNRYLGINHQPVTAYRPQANGQVERSIQTLKQTMRKLVTDKPENWDCYLWRALLAVRTTKNRSLGKSPAEIVYGLTLMTPSIWGSQLATIDTNIDEAIENRKKFLEMELPSYRQIAYDLGVKTKEIDSRYYNKTIKPRKIKTGDKVLKALIEASTGLAYKNVGPFLVTKDLHDGTYEIVDNKNNTDRVHADRLIEYQSEWGHVPRVQTGQARSTLPSLLKPLGRL</sequence>
<dbReference type="Pfam" id="PF13650">
    <property type="entry name" value="Asp_protease_2"/>
    <property type="match status" value="1"/>
</dbReference>
<name>A0A1R1YU32_9FUNG</name>
<reference evidence="8" key="1">
    <citation type="submission" date="2017-01" db="EMBL/GenBank/DDBJ databases">
        <authorList>
            <person name="Wang Y."/>
            <person name="White M."/>
            <person name="Kvist S."/>
            <person name="Moncalvo J.-M."/>
        </authorList>
    </citation>
    <scope>NUCLEOTIDE SEQUENCE [LARGE SCALE GENOMIC DNA]</scope>
    <source>
        <strain evidence="8">ID-206-W2</strain>
    </source>
</reference>
<dbReference type="GO" id="GO:0004519">
    <property type="term" value="F:endonuclease activity"/>
    <property type="evidence" value="ECO:0007669"/>
    <property type="project" value="UniProtKB-KW"/>
</dbReference>
<gene>
    <name evidence="7" type="ORF">AYI69_g53</name>
</gene>
<keyword evidence="8" id="KW-1185">Reference proteome</keyword>
<evidence type="ECO:0000256" key="3">
    <source>
        <dbReference type="ARBA" id="ARBA00022722"/>
    </source>
</evidence>
<feature type="compositionally biased region" description="Polar residues" evidence="5">
    <location>
        <begin position="29"/>
        <end position="47"/>
    </location>
</feature>
<feature type="region of interest" description="Disordered" evidence="5">
    <location>
        <begin position="433"/>
        <end position="469"/>
    </location>
</feature>
<evidence type="ECO:0000256" key="4">
    <source>
        <dbReference type="ARBA" id="ARBA00022759"/>
    </source>
</evidence>
<dbReference type="PANTHER" id="PTHR37984:SF5">
    <property type="entry name" value="PROTEIN NYNRIN-LIKE"/>
    <property type="match status" value="1"/>
</dbReference>
<dbReference type="Gene3D" id="1.10.340.70">
    <property type="match status" value="1"/>
</dbReference>
<evidence type="ECO:0000256" key="5">
    <source>
        <dbReference type="SAM" id="MobiDB-lite"/>
    </source>
</evidence>
<keyword evidence="1" id="KW-0808">Transferase</keyword>
<dbReference type="InterPro" id="IPR036397">
    <property type="entry name" value="RNaseH_sf"/>
</dbReference>
<dbReference type="GO" id="GO:0015074">
    <property type="term" value="P:DNA integration"/>
    <property type="evidence" value="ECO:0007669"/>
    <property type="project" value="InterPro"/>
</dbReference>
<organism evidence="7 8">
    <name type="scientific">Smittium culicis</name>
    <dbReference type="NCBI Taxonomy" id="133412"/>
    <lineage>
        <taxon>Eukaryota</taxon>
        <taxon>Fungi</taxon>
        <taxon>Fungi incertae sedis</taxon>
        <taxon>Zoopagomycota</taxon>
        <taxon>Kickxellomycotina</taxon>
        <taxon>Harpellomycetes</taxon>
        <taxon>Harpellales</taxon>
        <taxon>Legeriomycetaceae</taxon>
        <taxon>Smittium</taxon>
    </lineage>
</organism>
<dbReference type="InterPro" id="IPR012337">
    <property type="entry name" value="RNaseH-like_sf"/>
</dbReference>
<dbReference type="GO" id="GO:0003676">
    <property type="term" value="F:nucleic acid binding"/>
    <property type="evidence" value="ECO:0007669"/>
    <property type="project" value="InterPro"/>
</dbReference>
<dbReference type="OrthoDB" id="2273864at2759"/>
<accession>A0A1R1YU32</accession>
<keyword evidence="2" id="KW-0548">Nucleotidyltransferase</keyword>
<comment type="caution">
    <text evidence="7">The sequence shown here is derived from an EMBL/GenBank/DDBJ whole genome shotgun (WGS) entry which is preliminary data.</text>
</comment>
<dbReference type="PROSITE" id="PS50994">
    <property type="entry name" value="INTEGRASE"/>
    <property type="match status" value="1"/>
</dbReference>
<dbReference type="GO" id="GO:0005634">
    <property type="term" value="C:nucleus"/>
    <property type="evidence" value="ECO:0007669"/>
    <property type="project" value="UniProtKB-ARBA"/>
</dbReference>
<dbReference type="PANTHER" id="PTHR37984">
    <property type="entry name" value="PROTEIN CBG26694"/>
    <property type="match status" value="1"/>
</dbReference>
<dbReference type="InterPro" id="IPR001584">
    <property type="entry name" value="Integrase_cat-core"/>
</dbReference>
<dbReference type="SUPFAM" id="SSF53098">
    <property type="entry name" value="Ribonuclease H-like"/>
    <property type="match status" value="1"/>
</dbReference>
<evidence type="ECO:0000313" key="7">
    <source>
        <dbReference type="EMBL" id="OMJ30404.1"/>
    </source>
</evidence>
<dbReference type="Pfam" id="PF00665">
    <property type="entry name" value="rve"/>
    <property type="match status" value="1"/>
</dbReference>
<keyword evidence="4" id="KW-0378">Hydrolase</keyword>
<dbReference type="CDD" id="cd00303">
    <property type="entry name" value="retropepsin_like"/>
    <property type="match status" value="1"/>
</dbReference>
<feature type="region of interest" description="Disordered" evidence="5">
    <location>
        <begin position="1"/>
        <end position="23"/>
    </location>
</feature>
<feature type="compositionally biased region" description="Basic residues" evidence="5">
    <location>
        <begin position="390"/>
        <end position="399"/>
    </location>
</feature>
<dbReference type="GO" id="GO:0016779">
    <property type="term" value="F:nucleotidyltransferase activity"/>
    <property type="evidence" value="ECO:0007669"/>
    <property type="project" value="UniProtKB-KW"/>
</dbReference>
<keyword evidence="3" id="KW-0540">Nuclease</keyword>
<dbReference type="Proteomes" id="UP000187429">
    <property type="component" value="Unassembled WGS sequence"/>
</dbReference>
<keyword evidence="4" id="KW-0255">Endonuclease</keyword>
<feature type="domain" description="Integrase catalytic" evidence="6">
    <location>
        <begin position="883"/>
        <end position="1043"/>
    </location>
</feature>
<feature type="region of interest" description="Disordered" evidence="5">
    <location>
        <begin position="64"/>
        <end position="87"/>
    </location>
</feature>
<proteinExistence type="predicted"/>
<dbReference type="Gene3D" id="2.40.70.10">
    <property type="entry name" value="Acid Proteases"/>
    <property type="match status" value="1"/>
</dbReference>
<dbReference type="InterPro" id="IPR021109">
    <property type="entry name" value="Peptidase_aspartic_dom_sf"/>
</dbReference>
<dbReference type="Pfam" id="PF17921">
    <property type="entry name" value="Integrase_H2C2"/>
    <property type="match status" value="1"/>
</dbReference>
<evidence type="ECO:0000313" key="8">
    <source>
        <dbReference type="Proteomes" id="UP000187429"/>
    </source>
</evidence>
<dbReference type="AlphaFoldDB" id="A0A1R1YU32"/>
<dbReference type="InterPro" id="IPR041588">
    <property type="entry name" value="Integrase_H2C2"/>
</dbReference>